<evidence type="ECO:0000313" key="1">
    <source>
        <dbReference type="EMBL" id="QNT57845.1"/>
    </source>
</evidence>
<name>A0A7H1M880_9NEIS</name>
<dbReference type="EMBL" id="CP060414">
    <property type="protein sequence ID" value="QNT57845.1"/>
    <property type="molecule type" value="Genomic_DNA"/>
</dbReference>
<dbReference type="RefSeq" id="WP_187000781.1">
    <property type="nucleotide sequence ID" value="NZ_CP060414.2"/>
</dbReference>
<gene>
    <name evidence="1" type="ORF">H7A79_0176</name>
</gene>
<reference evidence="1" key="1">
    <citation type="submission" date="2024-06" db="EMBL/GenBank/DDBJ databases">
        <title>Complete Genome Sequence of mouse commensal type strain Neisseria musculi.</title>
        <authorList>
            <person name="Thapa E."/>
            <person name="Aluvathingal J."/>
            <person name="Nadendla S."/>
            <person name="Mehta A."/>
            <person name="Tettelin H."/>
            <person name="Weyand N.J."/>
        </authorList>
    </citation>
    <scope>NUCLEOTIDE SEQUENCE</scope>
    <source>
        <strain evidence="1">NW831</strain>
    </source>
</reference>
<accession>A0A7H1M880</accession>
<dbReference type="KEGG" id="nmus:H7A79_0176"/>
<sequence length="192" mass="21686">MIDKPERVVSGFGRAVCGGAPKRGKRQFFILIEQKSSAGEAKCPICGKKTYFIRATNGGSFWCDVLGIPWTPHPCMKYEKYSTEVKRLESNNLELIGAVFKVITPDRWEKLNLVYVKTLNGSLKIVKTEYSGVKGLLGMICGVMDTGIFPIGKPESSVRLWKRKRLEDSLYDDDIDELHILKKPDNKKGREK</sequence>
<proteinExistence type="predicted"/>
<keyword evidence="2" id="KW-1185">Reference proteome</keyword>
<evidence type="ECO:0000313" key="2">
    <source>
        <dbReference type="Proteomes" id="UP000516412"/>
    </source>
</evidence>
<dbReference type="Proteomes" id="UP000516412">
    <property type="component" value="Chromosome"/>
</dbReference>
<organism evidence="1 2">
    <name type="scientific">Neisseria musculi</name>
    <dbReference type="NCBI Taxonomy" id="1815583"/>
    <lineage>
        <taxon>Bacteria</taxon>
        <taxon>Pseudomonadati</taxon>
        <taxon>Pseudomonadota</taxon>
        <taxon>Betaproteobacteria</taxon>
        <taxon>Neisseriales</taxon>
        <taxon>Neisseriaceae</taxon>
        <taxon>Neisseria</taxon>
    </lineage>
</organism>
<protein>
    <submittedName>
        <fullName evidence="1">Uncharacterized protein</fullName>
    </submittedName>
</protein>
<dbReference type="AlphaFoldDB" id="A0A7H1M880"/>